<dbReference type="Gene3D" id="3.40.50.300">
    <property type="entry name" value="P-loop containing nucleotide triphosphate hydrolases"/>
    <property type="match status" value="1"/>
</dbReference>
<evidence type="ECO:0000313" key="2">
    <source>
        <dbReference type="EMBL" id="WUS61884.1"/>
    </source>
</evidence>
<accession>A0ABZ1WM65</accession>
<dbReference type="PANTHER" id="PTHR13696">
    <property type="entry name" value="P-LOOP CONTAINING NUCLEOSIDE TRIPHOSPHATE HYDROLASE"/>
    <property type="match status" value="1"/>
</dbReference>
<protein>
    <submittedName>
        <fullName evidence="2">ParA family protein</fullName>
    </submittedName>
</protein>
<keyword evidence="3" id="KW-1185">Reference proteome</keyword>
<name>A0ABZ1WM65_9ACTN</name>
<proteinExistence type="predicted"/>
<dbReference type="SUPFAM" id="SSF52540">
    <property type="entry name" value="P-loop containing nucleoside triphosphate hydrolases"/>
    <property type="match status" value="1"/>
</dbReference>
<evidence type="ECO:0000259" key="1">
    <source>
        <dbReference type="Pfam" id="PF13614"/>
    </source>
</evidence>
<dbReference type="CDD" id="cd02042">
    <property type="entry name" value="ParAB_family"/>
    <property type="match status" value="1"/>
</dbReference>
<dbReference type="RefSeq" id="WP_329501509.1">
    <property type="nucleotide sequence ID" value="NZ_CP108461.1"/>
</dbReference>
<geneLocation type="plasmid" evidence="2 3">
    <name>unnamed1</name>
</geneLocation>
<dbReference type="InterPro" id="IPR025669">
    <property type="entry name" value="AAA_dom"/>
</dbReference>
<dbReference type="PANTHER" id="PTHR13696:SF99">
    <property type="entry name" value="COBYRINIC ACID AC-DIAMIDE SYNTHASE"/>
    <property type="match status" value="1"/>
</dbReference>
<feature type="domain" description="AAA" evidence="1">
    <location>
        <begin position="116"/>
        <end position="258"/>
    </location>
</feature>
<evidence type="ECO:0000313" key="3">
    <source>
        <dbReference type="Proteomes" id="UP001432014"/>
    </source>
</evidence>
<organism evidence="2 3">
    <name type="scientific">Kitasatospora herbaricolor</name>
    <dbReference type="NCBI Taxonomy" id="68217"/>
    <lineage>
        <taxon>Bacteria</taxon>
        <taxon>Bacillati</taxon>
        <taxon>Actinomycetota</taxon>
        <taxon>Actinomycetes</taxon>
        <taxon>Kitasatosporales</taxon>
        <taxon>Streptomycetaceae</taxon>
        <taxon>Kitasatospora</taxon>
    </lineage>
</organism>
<reference evidence="2 3" key="1">
    <citation type="submission" date="2022-10" db="EMBL/GenBank/DDBJ databases">
        <title>The complete genomes of actinobacterial strains from the NBC collection.</title>
        <authorList>
            <person name="Joergensen T.S."/>
            <person name="Alvarez Arevalo M."/>
            <person name="Sterndorff E.B."/>
            <person name="Faurdal D."/>
            <person name="Vuksanovic O."/>
            <person name="Mourched A.-S."/>
            <person name="Charusanti P."/>
            <person name="Shaw S."/>
            <person name="Blin K."/>
            <person name="Weber T."/>
        </authorList>
    </citation>
    <scope>NUCLEOTIDE SEQUENCE [LARGE SCALE GENOMIC DNA]</scope>
    <source>
        <strain evidence="2 3">NBC_01247</strain>
        <plasmid evidence="2 3">unnamed1</plasmid>
    </source>
</reference>
<dbReference type="InterPro" id="IPR027417">
    <property type="entry name" value="P-loop_NTPase"/>
</dbReference>
<keyword evidence="2" id="KW-0614">Plasmid</keyword>
<gene>
    <name evidence="2" type="ORF">OG469_41115</name>
</gene>
<dbReference type="EMBL" id="CP108483">
    <property type="protein sequence ID" value="WUS61884.1"/>
    <property type="molecule type" value="Genomic_DNA"/>
</dbReference>
<dbReference type="Pfam" id="PF13614">
    <property type="entry name" value="AAA_31"/>
    <property type="match status" value="1"/>
</dbReference>
<dbReference type="InterPro" id="IPR050678">
    <property type="entry name" value="DNA_Partitioning_ATPase"/>
</dbReference>
<sequence>MTTSLPSEQREKLLVNITPQLRRRLKVRAAECGMNVQDAAEHAVSRWYDAPAPEPVETSGAKSWGVLLPAGGPDKFATTCAAREVTKVQGFAQAIELWLSEHPSPARPLVAQPVQRILVANQKGGVGKTFVAGGVAQAAAESGKRVLLVDYDPQGHLTSRLGLEGLEDGEESLLTHMLGRGRRDLRELLTALDEERFGGRLHVLPACDDAFLLDAELAVLRHGRDTCLERALESVEQDYDLIVLDGPPSLGLGMDVALNYVRRRDGERTNRSGVLIPVWADQSSHRAYRMLNAQIETQLQINRVTIDQLGLVVNAYDSRRGITVTKNYDLWMERAERPAVRATFKDLKEGRESSDYCRPLLDYAPDSELSETMRDLALELTT</sequence>
<dbReference type="Proteomes" id="UP001432014">
    <property type="component" value="Plasmid unnamed1"/>
</dbReference>